<accession>A0ABS7WWB2</accession>
<keyword evidence="2" id="KW-0500">Molybdenum</keyword>
<sequence>LKMPTFKEFWAKGYVEFKAPKEAKNFVKMKDYRDDPITNRLGTPSGKIEIFSKKIEKFGYDDCKGLVQFYEAAEYLGNAKKYKLSLISPHPKYRLHSQLNNTYLKDLDEVNAKEAIWMNPVDAAARGIKNEDIVRIYNDRGEILGGVLVTPYVKEGVVRMCEGAWYNPDKNGLCLHGDVNVLIADIASSKLACGNQASALVEIEKYTKEVPALDIFKQPKFKV</sequence>
<dbReference type="InterPro" id="IPR006657">
    <property type="entry name" value="MoPterin_dinucl-bd_dom"/>
</dbReference>
<feature type="domain" description="Molybdopterin dinucleotide-binding" evidence="5">
    <location>
        <begin position="84"/>
        <end position="195"/>
    </location>
</feature>
<evidence type="ECO:0000256" key="3">
    <source>
        <dbReference type="ARBA" id="ARBA00022723"/>
    </source>
</evidence>
<comment type="caution">
    <text evidence="6">The sequence shown here is derived from an EMBL/GenBank/DDBJ whole genome shotgun (WGS) entry which is preliminary data.</text>
</comment>
<dbReference type="SUPFAM" id="SSF50692">
    <property type="entry name" value="ADC-like"/>
    <property type="match status" value="1"/>
</dbReference>
<dbReference type="InterPro" id="IPR006655">
    <property type="entry name" value="Mopterin_OxRdtase_prok_CS"/>
</dbReference>
<feature type="non-terminal residue" evidence="6">
    <location>
        <position position="223"/>
    </location>
</feature>
<evidence type="ECO:0000313" key="6">
    <source>
        <dbReference type="EMBL" id="MBZ7988209.1"/>
    </source>
</evidence>
<evidence type="ECO:0000259" key="5">
    <source>
        <dbReference type="Pfam" id="PF01568"/>
    </source>
</evidence>
<evidence type="ECO:0000313" key="7">
    <source>
        <dbReference type="Proteomes" id="UP000786183"/>
    </source>
</evidence>
<feature type="non-terminal residue" evidence="6">
    <location>
        <position position="1"/>
    </location>
</feature>
<keyword evidence="3" id="KW-0479">Metal-binding</keyword>
<evidence type="ECO:0000256" key="4">
    <source>
        <dbReference type="ARBA" id="ARBA00023002"/>
    </source>
</evidence>
<keyword evidence="7" id="KW-1185">Reference proteome</keyword>
<comment type="cofactor">
    <cofactor evidence="1">
        <name>Mo-bis(molybdopterin guanine dinucleotide)</name>
        <dbReference type="ChEBI" id="CHEBI:60539"/>
    </cofactor>
</comment>
<evidence type="ECO:0000256" key="1">
    <source>
        <dbReference type="ARBA" id="ARBA00001942"/>
    </source>
</evidence>
<name>A0ABS7WWB2_9BACT</name>
<dbReference type="InterPro" id="IPR009010">
    <property type="entry name" value="Asp_de-COase-like_dom_sf"/>
</dbReference>
<evidence type="ECO:0000256" key="2">
    <source>
        <dbReference type="ARBA" id="ARBA00022505"/>
    </source>
</evidence>
<dbReference type="PANTHER" id="PTHR43742">
    <property type="entry name" value="TRIMETHYLAMINE-N-OXIDE REDUCTASE"/>
    <property type="match status" value="1"/>
</dbReference>
<keyword evidence="4" id="KW-0560">Oxidoreductase</keyword>
<dbReference type="InterPro" id="IPR050612">
    <property type="entry name" value="Prok_Mopterin_Oxidored"/>
</dbReference>
<dbReference type="Gene3D" id="3.90.55.10">
    <property type="entry name" value="Dimethylsulfoxide Reductase, domain 3"/>
    <property type="match status" value="1"/>
</dbReference>
<organism evidence="6 7">
    <name type="scientific">Campylobacter canadensis</name>
    <dbReference type="NCBI Taxonomy" id="449520"/>
    <lineage>
        <taxon>Bacteria</taxon>
        <taxon>Pseudomonadati</taxon>
        <taxon>Campylobacterota</taxon>
        <taxon>Epsilonproteobacteria</taxon>
        <taxon>Campylobacterales</taxon>
        <taxon>Campylobacteraceae</taxon>
        <taxon>Campylobacter</taxon>
    </lineage>
</organism>
<dbReference type="Pfam" id="PF01568">
    <property type="entry name" value="Molydop_binding"/>
    <property type="match status" value="1"/>
</dbReference>
<dbReference type="EMBL" id="JACGBB010000079">
    <property type="protein sequence ID" value="MBZ7988209.1"/>
    <property type="molecule type" value="Genomic_DNA"/>
</dbReference>
<dbReference type="Gene3D" id="2.40.40.20">
    <property type="match status" value="1"/>
</dbReference>
<reference evidence="6 7" key="1">
    <citation type="submission" date="2020-07" db="EMBL/GenBank/DDBJ databases">
        <title>Transfer of Campylobacter canadensis to the novel genus Avispirillum gen. nov., that also includes two novel species recovered from migratory waterfowl: Avispirillum anseris sp. nov. and Avispirillum brantae sp. nov.</title>
        <authorList>
            <person name="Miller W.G."/>
            <person name="Chapman M.H."/>
            <person name="Yee E."/>
            <person name="Inglis G.D."/>
        </authorList>
    </citation>
    <scope>NUCLEOTIDE SEQUENCE [LARGE SCALE GENOMIC DNA]</scope>
    <source>
        <strain evidence="6 7">L283</strain>
    </source>
</reference>
<dbReference type="SUPFAM" id="SSF53706">
    <property type="entry name" value="Formate dehydrogenase/DMSO reductase, domains 1-3"/>
    <property type="match status" value="1"/>
</dbReference>
<dbReference type="Proteomes" id="UP000786183">
    <property type="component" value="Unassembled WGS sequence"/>
</dbReference>
<dbReference type="PANTHER" id="PTHR43742:SF10">
    <property type="entry name" value="TRIMETHYLAMINE-N-OXIDE REDUCTASE 2"/>
    <property type="match status" value="1"/>
</dbReference>
<dbReference type="RefSeq" id="WP_317986805.1">
    <property type="nucleotide sequence ID" value="NZ_JACGBB010000079.1"/>
</dbReference>
<proteinExistence type="predicted"/>
<gene>
    <name evidence="6" type="ORF">AVCANL283_08925</name>
</gene>
<dbReference type="Gene3D" id="3.40.228.10">
    <property type="entry name" value="Dimethylsulfoxide Reductase, domain 2"/>
    <property type="match status" value="1"/>
</dbReference>
<protein>
    <submittedName>
        <fullName evidence="6">Trimethylamine-N-oxide reductase TorA</fullName>
    </submittedName>
</protein>
<dbReference type="PROSITE" id="PS00932">
    <property type="entry name" value="MOLYBDOPTERIN_PROK_3"/>
    <property type="match status" value="1"/>
</dbReference>